<protein>
    <submittedName>
        <fullName evidence="2">Uncharacterized protein</fullName>
    </submittedName>
</protein>
<dbReference type="AlphaFoldDB" id="A0A9W5Y6W8"/>
<proteinExistence type="predicted"/>
<dbReference type="Proteomes" id="UP001057868">
    <property type="component" value="Unassembled WGS sequence"/>
</dbReference>
<feature type="transmembrane region" description="Helical" evidence="1">
    <location>
        <begin position="83"/>
        <end position="104"/>
    </location>
</feature>
<sequence>MDKVRKRVGIGTCSPIMLVLALILSFSFGNNIVLGDVILDSFGLKAWSNGHVGVHYTLFYALAMVVIAYFIGDKYEDHRWAKAGKNSAIFVLALLTLIIIFNLVF</sequence>
<evidence type="ECO:0000313" key="2">
    <source>
        <dbReference type="EMBL" id="GKU27694.1"/>
    </source>
</evidence>
<evidence type="ECO:0000256" key="1">
    <source>
        <dbReference type="SAM" id="Phobius"/>
    </source>
</evidence>
<keyword evidence="1" id="KW-0472">Membrane</keyword>
<feature type="transmembrane region" description="Helical" evidence="1">
    <location>
        <begin position="53"/>
        <end position="71"/>
    </location>
</feature>
<accession>A0A9W5Y6W8</accession>
<name>A0A9W5Y6W8_9CLOT</name>
<evidence type="ECO:0000313" key="3">
    <source>
        <dbReference type="Proteomes" id="UP001057868"/>
    </source>
</evidence>
<organism evidence="2 3">
    <name type="scientific">Clostridium folliculivorans</name>
    <dbReference type="NCBI Taxonomy" id="2886038"/>
    <lineage>
        <taxon>Bacteria</taxon>
        <taxon>Bacillati</taxon>
        <taxon>Bacillota</taxon>
        <taxon>Clostridia</taxon>
        <taxon>Eubacteriales</taxon>
        <taxon>Clostridiaceae</taxon>
        <taxon>Clostridium</taxon>
    </lineage>
</organism>
<feature type="transmembrane region" description="Helical" evidence="1">
    <location>
        <begin position="12"/>
        <end position="33"/>
    </location>
</feature>
<dbReference type="EMBL" id="BQXY01000015">
    <property type="protein sequence ID" value="GKU27694.1"/>
    <property type="molecule type" value="Genomic_DNA"/>
</dbReference>
<dbReference type="RefSeq" id="WP_261854550.1">
    <property type="nucleotide sequence ID" value="NZ_BQXY01000015.1"/>
</dbReference>
<keyword evidence="3" id="KW-1185">Reference proteome</keyword>
<keyword evidence="1" id="KW-0812">Transmembrane</keyword>
<comment type="caution">
    <text evidence="2">The sequence shown here is derived from an EMBL/GenBank/DDBJ whole genome shotgun (WGS) entry which is preliminary data.</text>
</comment>
<keyword evidence="1" id="KW-1133">Transmembrane helix</keyword>
<reference evidence="2" key="1">
    <citation type="journal article" date="2023" name="Int. J. Syst. Evol. Microbiol.">
        <title>&lt;i&gt;Clostridium folliculivorans&lt;/i&gt; sp. nov., isolated from soil samples of an organic paddy in Japan.</title>
        <authorList>
            <person name="Tazawa J."/>
            <person name="Kobayashi H."/>
            <person name="Tanizawa Y."/>
            <person name="Uchino A."/>
            <person name="Tanaka F."/>
            <person name="Urashima Y."/>
            <person name="Miura S."/>
            <person name="Sakamoto M."/>
            <person name="Ohkuma M."/>
            <person name="Tohno M."/>
        </authorList>
    </citation>
    <scope>NUCLEOTIDE SEQUENCE</scope>
    <source>
        <strain evidence="2">D1-1</strain>
    </source>
</reference>
<gene>
    <name evidence="2" type="ORF">CFOLD11_45210</name>
</gene>